<protein>
    <recommendedName>
        <fullName evidence="4">DUF3592 domain-containing protein</fullName>
    </recommendedName>
</protein>
<feature type="transmembrane region" description="Helical" evidence="1">
    <location>
        <begin position="15"/>
        <end position="35"/>
    </location>
</feature>
<keyword evidence="1" id="KW-1133">Transmembrane helix</keyword>
<evidence type="ECO:0000313" key="3">
    <source>
        <dbReference type="Proteomes" id="UP000018733"/>
    </source>
</evidence>
<comment type="caution">
    <text evidence="2">The sequence shown here is derived from an EMBL/GenBank/DDBJ whole genome shotgun (WGS) entry which is preliminary data.</text>
</comment>
<dbReference type="EMBL" id="AYXT01000012">
    <property type="protein sequence ID" value="ETF01398.1"/>
    <property type="molecule type" value="Genomic_DNA"/>
</dbReference>
<sequence>MQSPLTLTRDKAADLGWRLFALSWIPFIGIFSYVLYPVEEWLPPVSVVCLVLSLSMMIGGIVLILFSLSARTRRNDTVRQTGEQGNAVVLSVADSGTRINDHFVLNVGLRITPTFGPAFETIASQIVPIYHMVQIQKGNTVSVRYLQETREAVIEFD</sequence>
<name>V8QPX3_9BURK</name>
<gene>
    <name evidence="2" type="ORF">W822_17695</name>
</gene>
<dbReference type="PATRIC" id="fig|1424334.3.peg.3558"/>
<evidence type="ECO:0000313" key="2">
    <source>
        <dbReference type="EMBL" id="ETF01398.1"/>
    </source>
</evidence>
<feature type="transmembrane region" description="Helical" evidence="1">
    <location>
        <begin position="41"/>
        <end position="66"/>
    </location>
</feature>
<keyword evidence="3" id="KW-1185">Reference proteome</keyword>
<proteinExistence type="predicted"/>
<dbReference type="HOGENOM" id="CLU_1700504_0_0_4"/>
<dbReference type="RefSeq" id="WP_024006476.1">
    <property type="nucleotide sequence ID" value="NZ_KI650981.1"/>
</dbReference>
<keyword evidence="1" id="KW-0472">Membrane</keyword>
<dbReference type="STRING" id="1424334.W822_17695"/>
<evidence type="ECO:0000256" key="1">
    <source>
        <dbReference type="SAM" id="Phobius"/>
    </source>
</evidence>
<keyword evidence="1" id="KW-0812">Transmembrane</keyword>
<dbReference type="OrthoDB" id="8684438at2"/>
<dbReference type="Proteomes" id="UP000018733">
    <property type="component" value="Unassembled WGS sequence"/>
</dbReference>
<dbReference type="AlphaFoldDB" id="V8QPX3"/>
<organism evidence="2 3">
    <name type="scientific">Advenella kashmirensis W13003</name>
    <dbReference type="NCBI Taxonomy" id="1424334"/>
    <lineage>
        <taxon>Bacteria</taxon>
        <taxon>Pseudomonadati</taxon>
        <taxon>Pseudomonadota</taxon>
        <taxon>Betaproteobacteria</taxon>
        <taxon>Burkholderiales</taxon>
        <taxon>Alcaligenaceae</taxon>
    </lineage>
</organism>
<reference evidence="2 3" key="1">
    <citation type="journal article" date="2014" name="Genome Announc.">
        <title>Draft Genome Sequence of Advenella kashmirensis Strain W13003, a Polycyclic Aromatic Hydrocarbon-Degrading Bacterium.</title>
        <authorList>
            <person name="Wang X."/>
            <person name="Jin D."/>
            <person name="Zhou L."/>
            <person name="Wu L."/>
            <person name="An W."/>
            <person name="Zhao L."/>
        </authorList>
    </citation>
    <scope>NUCLEOTIDE SEQUENCE [LARGE SCALE GENOMIC DNA]</scope>
    <source>
        <strain evidence="2 3">W13003</strain>
    </source>
</reference>
<accession>V8QPX3</accession>
<evidence type="ECO:0008006" key="4">
    <source>
        <dbReference type="Google" id="ProtNLM"/>
    </source>
</evidence>